<dbReference type="PANTHER" id="PTHR47293:SF70">
    <property type="entry name" value="JACALIN-RELATED LECTIN 24-RELATED"/>
    <property type="match status" value="1"/>
</dbReference>
<dbReference type="SUPFAM" id="SSF51101">
    <property type="entry name" value="Mannose-binding lectins"/>
    <property type="match status" value="1"/>
</dbReference>
<dbReference type="GO" id="GO:0030246">
    <property type="term" value="F:carbohydrate binding"/>
    <property type="evidence" value="ECO:0007669"/>
    <property type="project" value="UniProtKB-KW"/>
</dbReference>
<keyword evidence="6" id="KW-1185">Reference proteome</keyword>
<evidence type="ECO:0000256" key="1">
    <source>
        <dbReference type="ARBA" id="ARBA00006568"/>
    </source>
</evidence>
<gene>
    <name evidence="5" type="ORF">HannXRQ_Chr12g0379721</name>
    <name evidence="4" type="ORF">HanXRQr2_Chr04g0175301</name>
</gene>
<dbReference type="Gramene" id="mRNA:HanXRQr2_Chr04g0175301">
    <property type="protein sequence ID" value="mRNA:HanXRQr2_Chr04g0175301"/>
    <property type="gene ID" value="HanXRQr2_Chr04g0175301"/>
</dbReference>
<dbReference type="InterPro" id="IPR001229">
    <property type="entry name" value="Jacalin-like_lectin_dom"/>
</dbReference>
<dbReference type="Pfam" id="PF01419">
    <property type="entry name" value="Jacalin"/>
    <property type="match status" value="1"/>
</dbReference>
<reference evidence="5" key="2">
    <citation type="submission" date="2017-02" db="EMBL/GenBank/DDBJ databases">
        <title>Sunflower complete genome.</title>
        <authorList>
            <person name="Langlade N."/>
            <person name="Munos S."/>
        </authorList>
    </citation>
    <scope>NUCLEOTIDE SEQUENCE [LARGE SCALE GENOMIC DNA]</scope>
    <source>
        <tissue evidence="5">Leaves</tissue>
    </source>
</reference>
<dbReference type="STRING" id="4232.A0A251T507"/>
<dbReference type="FunCoup" id="A0A251T507">
    <property type="interactions" value="38"/>
</dbReference>
<comment type="similarity">
    <text evidence="1">Belongs to the jacalin lectin family.</text>
</comment>
<dbReference type="Proteomes" id="UP000215914">
    <property type="component" value="Chromosome 12"/>
</dbReference>
<evidence type="ECO:0000256" key="2">
    <source>
        <dbReference type="ARBA" id="ARBA00022734"/>
    </source>
</evidence>
<evidence type="ECO:0000313" key="6">
    <source>
        <dbReference type="Proteomes" id="UP000215914"/>
    </source>
</evidence>
<feature type="domain" description="Jacalin-type lectin" evidence="3">
    <location>
        <begin position="1"/>
        <end position="150"/>
    </location>
</feature>
<dbReference type="AlphaFoldDB" id="A0A251T507"/>
<dbReference type="InterPro" id="IPR036404">
    <property type="entry name" value="Jacalin-like_lectin_dom_sf"/>
</dbReference>
<dbReference type="EMBL" id="CM007901">
    <property type="protein sequence ID" value="OTG05984.1"/>
    <property type="molecule type" value="Genomic_DNA"/>
</dbReference>
<name>A0A251T507_HELAN</name>
<dbReference type="InParanoid" id="A0A251T507"/>
<organism evidence="5 6">
    <name type="scientific">Helianthus annuus</name>
    <name type="common">Common sunflower</name>
    <dbReference type="NCBI Taxonomy" id="4232"/>
    <lineage>
        <taxon>Eukaryota</taxon>
        <taxon>Viridiplantae</taxon>
        <taxon>Streptophyta</taxon>
        <taxon>Embryophyta</taxon>
        <taxon>Tracheophyta</taxon>
        <taxon>Spermatophyta</taxon>
        <taxon>Magnoliopsida</taxon>
        <taxon>eudicotyledons</taxon>
        <taxon>Gunneridae</taxon>
        <taxon>Pentapetalae</taxon>
        <taxon>asterids</taxon>
        <taxon>campanulids</taxon>
        <taxon>Asterales</taxon>
        <taxon>Asteraceae</taxon>
        <taxon>Asteroideae</taxon>
        <taxon>Heliantheae alliance</taxon>
        <taxon>Heliantheae</taxon>
        <taxon>Helianthus</taxon>
    </lineage>
</organism>
<dbReference type="EMBL" id="MNCJ02000319">
    <property type="protein sequence ID" value="KAF5810918.1"/>
    <property type="molecule type" value="Genomic_DNA"/>
</dbReference>
<dbReference type="Gene3D" id="2.100.10.30">
    <property type="entry name" value="Jacalin-like lectin domain"/>
    <property type="match status" value="1"/>
</dbReference>
<evidence type="ECO:0000259" key="3">
    <source>
        <dbReference type="PROSITE" id="PS51752"/>
    </source>
</evidence>
<sequence>MEKMLKLGPKEMKGEIWDEKGSTNILEILTSHQQDSINSIQFTCNTDGEVFLAETHGEPTGMKFKTVAFDYSNNEYLTSISGEYDNGRLVSIVFGTNKKKYGPFGRTGSKSDETSYDDFCFEFGPRNCFGGFHGSVFNGCVHAIGVYVKQYTSYADDEDSIYHLLH</sequence>
<reference evidence="4" key="3">
    <citation type="submission" date="2020-06" db="EMBL/GenBank/DDBJ databases">
        <title>Helianthus annuus Genome sequencing and assembly Release 2.</title>
        <authorList>
            <person name="Gouzy J."/>
            <person name="Langlade N."/>
            <person name="Munos S."/>
        </authorList>
    </citation>
    <scope>NUCLEOTIDE SEQUENCE</scope>
    <source>
        <tissue evidence="4">Leaves</tissue>
    </source>
</reference>
<keyword evidence="2 5" id="KW-0430">Lectin</keyword>
<evidence type="ECO:0000313" key="5">
    <source>
        <dbReference type="EMBL" id="OTG05984.1"/>
    </source>
</evidence>
<evidence type="ECO:0000313" key="4">
    <source>
        <dbReference type="EMBL" id="KAF5810918.1"/>
    </source>
</evidence>
<accession>A0A251T507</accession>
<dbReference type="OMA" id="NQREDYC"/>
<reference evidence="4 6" key="1">
    <citation type="journal article" date="2017" name="Nature">
        <title>The sunflower genome provides insights into oil metabolism, flowering and Asterid evolution.</title>
        <authorList>
            <person name="Badouin H."/>
            <person name="Gouzy J."/>
            <person name="Grassa C.J."/>
            <person name="Murat F."/>
            <person name="Staton S.E."/>
            <person name="Cottret L."/>
            <person name="Lelandais-Briere C."/>
            <person name="Owens G.L."/>
            <person name="Carrere S."/>
            <person name="Mayjonade B."/>
            <person name="Legrand L."/>
            <person name="Gill N."/>
            <person name="Kane N.C."/>
            <person name="Bowers J.E."/>
            <person name="Hubner S."/>
            <person name="Bellec A."/>
            <person name="Berard A."/>
            <person name="Berges H."/>
            <person name="Blanchet N."/>
            <person name="Boniface M.C."/>
            <person name="Brunel D."/>
            <person name="Catrice O."/>
            <person name="Chaidir N."/>
            <person name="Claudel C."/>
            <person name="Donnadieu C."/>
            <person name="Faraut T."/>
            <person name="Fievet G."/>
            <person name="Helmstetter N."/>
            <person name="King M."/>
            <person name="Knapp S.J."/>
            <person name="Lai Z."/>
            <person name="Le Paslier M.C."/>
            <person name="Lippi Y."/>
            <person name="Lorenzon L."/>
            <person name="Mandel J.R."/>
            <person name="Marage G."/>
            <person name="Marchand G."/>
            <person name="Marquand E."/>
            <person name="Bret-Mestries E."/>
            <person name="Morien E."/>
            <person name="Nambeesan S."/>
            <person name="Nguyen T."/>
            <person name="Pegot-Espagnet P."/>
            <person name="Pouilly N."/>
            <person name="Raftis F."/>
            <person name="Sallet E."/>
            <person name="Schiex T."/>
            <person name="Thomas J."/>
            <person name="Vandecasteele C."/>
            <person name="Vares D."/>
            <person name="Vear F."/>
            <person name="Vautrin S."/>
            <person name="Crespi M."/>
            <person name="Mangin B."/>
            <person name="Burke J.M."/>
            <person name="Salse J."/>
            <person name="Munos S."/>
            <person name="Vincourt P."/>
            <person name="Rieseberg L.H."/>
            <person name="Langlade N.B."/>
        </authorList>
    </citation>
    <scope>NUCLEOTIDE SEQUENCE [LARGE SCALE GENOMIC DNA]</scope>
    <source>
        <strain evidence="6">cv. SF193</strain>
        <tissue evidence="4">Leaves</tissue>
    </source>
</reference>
<proteinExistence type="inferred from homology"/>
<dbReference type="OrthoDB" id="581739at2759"/>
<dbReference type="SMART" id="SM00915">
    <property type="entry name" value="Jacalin"/>
    <property type="match status" value="1"/>
</dbReference>
<dbReference type="PROSITE" id="PS51752">
    <property type="entry name" value="JACALIN_LECTIN"/>
    <property type="match status" value="1"/>
</dbReference>
<protein>
    <submittedName>
        <fullName evidence="4 5">Jacalin-like lectin domain-containing protein</fullName>
    </submittedName>
</protein>
<dbReference type="PANTHER" id="PTHR47293">
    <property type="entry name" value="JACALIN-RELATED LECTIN 3"/>
    <property type="match status" value="1"/>
</dbReference>